<evidence type="ECO:0000259" key="6">
    <source>
        <dbReference type="Pfam" id="PF04932"/>
    </source>
</evidence>
<evidence type="ECO:0000313" key="7">
    <source>
        <dbReference type="EMBL" id="AOS97200.1"/>
    </source>
</evidence>
<keyword evidence="4 5" id="KW-0472">Membrane</keyword>
<feature type="transmembrane region" description="Helical" evidence="5">
    <location>
        <begin position="59"/>
        <end position="76"/>
    </location>
</feature>
<feature type="transmembrane region" description="Helical" evidence="5">
    <location>
        <begin position="249"/>
        <end position="266"/>
    </location>
</feature>
<feature type="transmembrane region" description="Helical" evidence="5">
    <location>
        <begin position="423"/>
        <end position="439"/>
    </location>
</feature>
<dbReference type="PANTHER" id="PTHR37422:SF13">
    <property type="entry name" value="LIPOPOLYSACCHARIDE BIOSYNTHESIS PROTEIN PA4999-RELATED"/>
    <property type="match status" value="1"/>
</dbReference>
<feature type="transmembrane region" description="Helical" evidence="5">
    <location>
        <begin position="195"/>
        <end position="215"/>
    </location>
</feature>
<proteinExistence type="predicted"/>
<feature type="transmembrane region" description="Helical" evidence="5">
    <location>
        <begin position="6"/>
        <end position="22"/>
    </location>
</feature>
<keyword evidence="2 5" id="KW-0812">Transmembrane</keyword>
<evidence type="ECO:0000256" key="2">
    <source>
        <dbReference type="ARBA" id="ARBA00022692"/>
    </source>
</evidence>
<feature type="transmembrane region" description="Helical" evidence="5">
    <location>
        <begin position="278"/>
        <end position="299"/>
    </location>
</feature>
<organism evidence="7 8">
    <name type="scientific">Microbulbifer aggregans</name>
    <dbReference type="NCBI Taxonomy" id="1769779"/>
    <lineage>
        <taxon>Bacteria</taxon>
        <taxon>Pseudomonadati</taxon>
        <taxon>Pseudomonadota</taxon>
        <taxon>Gammaproteobacteria</taxon>
        <taxon>Cellvibrionales</taxon>
        <taxon>Microbulbiferaceae</taxon>
        <taxon>Microbulbifer</taxon>
    </lineage>
</organism>
<dbReference type="PANTHER" id="PTHR37422">
    <property type="entry name" value="TEICHURONIC ACID BIOSYNTHESIS PROTEIN TUAE"/>
    <property type="match status" value="1"/>
</dbReference>
<comment type="subcellular location">
    <subcellularLocation>
        <location evidence="1">Membrane</location>
        <topology evidence="1">Multi-pass membrane protein</topology>
    </subcellularLocation>
</comment>
<dbReference type="Proteomes" id="UP000095672">
    <property type="component" value="Chromosome"/>
</dbReference>
<dbReference type="InterPro" id="IPR007016">
    <property type="entry name" value="O-antigen_ligase-rel_domated"/>
</dbReference>
<evidence type="ECO:0000313" key="8">
    <source>
        <dbReference type="Proteomes" id="UP000095672"/>
    </source>
</evidence>
<evidence type="ECO:0000256" key="3">
    <source>
        <dbReference type="ARBA" id="ARBA00022989"/>
    </source>
</evidence>
<gene>
    <name evidence="7" type="ORF">AUP74_01769</name>
</gene>
<evidence type="ECO:0000256" key="4">
    <source>
        <dbReference type="ARBA" id="ARBA00023136"/>
    </source>
</evidence>
<sequence length="449" mass="50083">MFFLAILFFLLCALSVIIYVHIGLKRSDLAFILTLYVVLLWPTYLNVKIGSLPNIGLDRIFVLLFLFTMLAKKFSGWKGYLKSADFPLALYALFGFWMILVGLLSPFSKVAATYAVVNWFFFGPFLAVSVISIFNGANGAHRLLLHLYIISLIVNILGLLEVFSGEPLFAELSALLGVNREGLVEGFYRDGRARVISVFSSPLVYAQFLLVTLCLSLMRYVESSGPFKLLAALNILLSYILLLKTGSRAGLAISLLLPIIFLYIKLWRINFALPLLKFGLFCLMSLLSLSVYWLYVTYISDARNLETLMAYGYVSTSEASSLARVLQWDLGLEAFKERPFLGYGEGQAGEAIISTIVLDNYYLTRLLSGGVLGLILFLMPILILVRYGFVALTNGEKRAIYPLSAVACLLIFYFILSINRLDTLLFVLFGVLVLYWNSVKVKSIKGGGA</sequence>
<accession>A0A1C9W7T5</accession>
<name>A0A1C9W7T5_9GAMM</name>
<keyword evidence="3 5" id="KW-1133">Transmembrane helix</keyword>
<evidence type="ECO:0000256" key="1">
    <source>
        <dbReference type="ARBA" id="ARBA00004141"/>
    </source>
</evidence>
<dbReference type="GO" id="GO:0016874">
    <property type="term" value="F:ligase activity"/>
    <property type="evidence" value="ECO:0007669"/>
    <property type="project" value="UniProtKB-KW"/>
</dbReference>
<dbReference type="AlphaFoldDB" id="A0A1C9W7T5"/>
<feature type="transmembrane region" description="Helical" evidence="5">
    <location>
        <begin position="399"/>
        <end position="417"/>
    </location>
</feature>
<feature type="transmembrane region" description="Helical" evidence="5">
    <location>
        <begin position="111"/>
        <end position="131"/>
    </location>
</feature>
<dbReference type="KEGG" id="micc:AUP74_01769"/>
<feature type="transmembrane region" description="Helical" evidence="5">
    <location>
        <begin position="88"/>
        <end position="105"/>
    </location>
</feature>
<feature type="transmembrane region" description="Helical" evidence="5">
    <location>
        <begin position="366"/>
        <end position="387"/>
    </location>
</feature>
<dbReference type="STRING" id="1769779.AUP74_01769"/>
<feature type="domain" description="O-antigen ligase-related" evidence="6">
    <location>
        <begin position="235"/>
        <end position="378"/>
    </location>
</feature>
<feature type="transmembrane region" description="Helical" evidence="5">
    <location>
        <begin position="29"/>
        <end position="47"/>
    </location>
</feature>
<protein>
    <submittedName>
        <fullName evidence="7">O-Antigen ligase</fullName>
    </submittedName>
</protein>
<feature type="transmembrane region" description="Helical" evidence="5">
    <location>
        <begin position="143"/>
        <end position="163"/>
    </location>
</feature>
<dbReference type="EMBL" id="CP014143">
    <property type="protein sequence ID" value="AOS97200.1"/>
    <property type="molecule type" value="Genomic_DNA"/>
</dbReference>
<keyword evidence="8" id="KW-1185">Reference proteome</keyword>
<dbReference type="Pfam" id="PF04932">
    <property type="entry name" value="Wzy_C"/>
    <property type="match status" value="1"/>
</dbReference>
<keyword evidence="7" id="KW-0436">Ligase</keyword>
<dbReference type="GO" id="GO:0016020">
    <property type="term" value="C:membrane"/>
    <property type="evidence" value="ECO:0007669"/>
    <property type="project" value="UniProtKB-SubCell"/>
</dbReference>
<reference evidence="8" key="1">
    <citation type="submission" date="2016-01" db="EMBL/GenBank/DDBJ databases">
        <title>Complete genome sequence of Microbulbifer sp. CCB-MM1, a halophile isolated from Matang Mangrove Forest, Perak.</title>
        <authorList>
            <person name="Moh T.H."/>
            <person name="Dinesh B."/>
            <person name="Lau N.-S."/>
            <person name="Go F."/>
            <person name="Alexander Chong S.-C."/>
        </authorList>
    </citation>
    <scope>NUCLEOTIDE SEQUENCE [LARGE SCALE GENOMIC DNA]</scope>
    <source>
        <strain evidence="8">CCB-MM1</strain>
    </source>
</reference>
<dbReference type="InterPro" id="IPR051533">
    <property type="entry name" value="WaaL-like"/>
</dbReference>
<evidence type="ECO:0000256" key="5">
    <source>
        <dbReference type="SAM" id="Phobius"/>
    </source>
</evidence>